<organism evidence="4">
    <name type="scientific">Echinostoma caproni</name>
    <dbReference type="NCBI Taxonomy" id="27848"/>
    <lineage>
        <taxon>Eukaryota</taxon>
        <taxon>Metazoa</taxon>
        <taxon>Spiralia</taxon>
        <taxon>Lophotrochozoa</taxon>
        <taxon>Platyhelminthes</taxon>
        <taxon>Trematoda</taxon>
        <taxon>Digenea</taxon>
        <taxon>Plagiorchiida</taxon>
        <taxon>Echinostomata</taxon>
        <taxon>Echinostomatoidea</taxon>
        <taxon>Echinostomatidae</taxon>
        <taxon>Echinostoma</taxon>
    </lineage>
</organism>
<dbReference type="PROSITE" id="PS00028">
    <property type="entry name" value="ZINC_FINGER_C2H2_1"/>
    <property type="match status" value="1"/>
</dbReference>
<evidence type="ECO:0000313" key="3">
    <source>
        <dbReference type="Proteomes" id="UP000272942"/>
    </source>
</evidence>
<reference evidence="2 3" key="2">
    <citation type="submission" date="2018-11" db="EMBL/GenBank/DDBJ databases">
        <authorList>
            <consortium name="Pathogen Informatics"/>
        </authorList>
    </citation>
    <scope>NUCLEOTIDE SEQUENCE [LARGE SCALE GENOMIC DNA]</scope>
    <source>
        <strain evidence="2 3">Egypt</strain>
    </source>
</reference>
<dbReference type="WBParaSite" id="ECPE_0001216801-mRNA-1">
    <property type="protein sequence ID" value="ECPE_0001216801-mRNA-1"/>
    <property type="gene ID" value="ECPE_0001216801"/>
</dbReference>
<name>A0A183AYU7_9TREM</name>
<dbReference type="AlphaFoldDB" id="A0A183AYU7"/>
<accession>A0A183AYU7</accession>
<dbReference type="EMBL" id="UZAN01052212">
    <property type="protein sequence ID" value="VDP89377.1"/>
    <property type="molecule type" value="Genomic_DNA"/>
</dbReference>
<evidence type="ECO:0000313" key="4">
    <source>
        <dbReference type="WBParaSite" id="ECPE_0001216801-mRNA-1"/>
    </source>
</evidence>
<gene>
    <name evidence="2" type="ORF">ECPE_LOCUS12132</name>
</gene>
<feature type="domain" description="C2H2-type" evidence="1">
    <location>
        <begin position="42"/>
        <end position="64"/>
    </location>
</feature>
<keyword evidence="3" id="KW-1185">Reference proteome</keyword>
<dbReference type="Proteomes" id="UP000272942">
    <property type="component" value="Unassembled WGS sequence"/>
</dbReference>
<sequence length="88" mass="9691">MTRSKCDRPECAHYGAQLGSNCPHMRATGTAGTTEGRQMTLCPIPGCGRKLSQHVSLKMHLQFHWRTAAKLLKIPAICTETVRLPESS</sequence>
<proteinExistence type="predicted"/>
<evidence type="ECO:0000313" key="2">
    <source>
        <dbReference type="EMBL" id="VDP89377.1"/>
    </source>
</evidence>
<protein>
    <submittedName>
        <fullName evidence="4">C2H2-type domain-containing protein</fullName>
    </submittedName>
</protein>
<reference evidence="4" key="1">
    <citation type="submission" date="2016-06" db="UniProtKB">
        <authorList>
            <consortium name="WormBaseParasite"/>
        </authorList>
    </citation>
    <scope>IDENTIFICATION</scope>
</reference>
<evidence type="ECO:0000259" key="1">
    <source>
        <dbReference type="PROSITE" id="PS00028"/>
    </source>
</evidence>
<dbReference type="InterPro" id="IPR013087">
    <property type="entry name" value="Znf_C2H2_type"/>
</dbReference>